<dbReference type="EMBL" id="QFQB01000009">
    <property type="protein sequence ID" value="PZQ47871.1"/>
    <property type="molecule type" value="Genomic_DNA"/>
</dbReference>
<proteinExistence type="predicted"/>
<organism evidence="1 2">
    <name type="scientific">Micavibrio aeruginosavorus</name>
    <dbReference type="NCBI Taxonomy" id="349221"/>
    <lineage>
        <taxon>Bacteria</taxon>
        <taxon>Pseudomonadati</taxon>
        <taxon>Bdellovibrionota</taxon>
        <taxon>Bdellovibrionia</taxon>
        <taxon>Bdellovibrionales</taxon>
        <taxon>Pseudobdellovibrionaceae</taxon>
        <taxon>Micavibrio</taxon>
    </lineage>
</organism>
<dbReference type="Gene3D" id="3.40.50.300">
    <property type="entry name" value="P-loop containing nucleotide triphosphate hydrolases"/>
    <property type="match status" value="1"/>
</dbReference>
<gene>
    <name evidence="1" type="ORF">DI551_02600</name>
</gene>
<evidence type="ECO:0000313" key="1">
    <source>
        <dbReference type="EMBL" id="PZQ47871.1"/>
    </source>
</evidence>
<comment type="caution">
    <text evidence="1">The sequence shown here is derived from an EMBL/GenBank/DDBJ whole genome shotgun (WGS) entry which is preliminary data.</text>
</comment>
<dbReference type="Pfam" id="PF13671">
    <property type="entry name" value="AAA_33"/>
    <property type="match status" value="1"/>
</dbReference>
<evidence type="ECO:0000313" key="2">
    <source>
        <dbReference type="Proteomes" id="UP000249417"/>
    </source>
</evidence>
<dbReference type="Proteomes" id="UP000249417">
    <property type="component" value="Unassembled WGS sequence"/>
</dbReference>
<dbReference type="AlphaFoldDB" id="A0A2W5N2Z0"/>
<reference evidence="1 2" key="1">
    <citation type="submission" date="2017-08" db="EMBL/GenBank/DDBJ databases">
        <title>Infants hospitalized years apart are colonized by the same room-sourced microbial strains.</title>
        <authorList>
            <person name="Brooks B."/>
            <person name="Olm M.R."/>
            <person name="Firek B.A."/>
            <person name="Baker R."/>
            <person name="Thomas B.C."/>
            <person name="Morowitz M.J."/>
            <person name="Banfield J.F."/>
        </authorList>
    </citation>
    <scope>NUCLEOTIDE SEQUENCE [LARGE SCALE GENOMIC DNA]</scope>
    <source>
        <strain evidence="1">S2_005_002_R2_29</strain>
    </source>
</reference>
<dbReference type="PANTHER" id="PTHR39206">
    <property type="entry name" value="SLL8004 PROTEIN"/>
    <property type="match status" value="1"/>
</dbReference>
<dbReference type="PANTHER" id="PTHR39206:SF1">
    <property type="entry name" value="SLL8004 PROTEIN"/>
    <property type="match status" value="1"/>
</dbReference>
<accession>A0A2W5N2Z0</accession>
<sequence length="194" mass="22083">MPDPTLIIFAGANGSGKTTAAEEYLKQPDAPFTHFINTDEIARGLSPFDLDAASIPAARIFYQRFSEFIAEGKSFAIETTLSGVTHANLLKTAKQAGYFISMVYFYLPDPLLNVARVKLRVAQGGHDVAEENIKRRYKRSLYNLMNKYWDLCDIIQVYDKDNMRIAHKTSIGLSFNPENEDWKKIKEYASEYHE</sequence>
<dbReference type="SUPFAM" id="SSF52540">
    <property type="entry name" value="P-loop containing nucleoside triphosphate hydrolases"/>
    <property type="match status" value="1"/>
</dbReference>
<protein>
    <submittedName>
        <fullName evidence="1">Zeta toxin</fullName>
    </submittedName>
</protein>
<name>A0A2W5N2Z0_9BACT</name>
<dbReference type="InterPro" id="IPR027417">
    <property type="entry name" value="P-loop_NTPase"/>
</dbReference>